<dbReference type="AlphaFoldDB" id="W9WS31"/>
<reference evidence="1 2" key="1">
    <citation type="submission" date="2013-03" db="EMBL/GenBank/DDBJ databases">
        <title>The Genome Sequence of Cladophialophora psammophila CBS 110553.</title>
        <authorList>
            <consortium name="The Broad Institute Genomics Platform"/>
            <person name="Cuomo C."/>
            <person name="de Hoog S."/>
            <person name="Gorbushina A."/>
            <person name="Walker B."/>
            <person name="Young S.K."/>
            <person name="Zeng Q."/>
            <person name="Gargeya S."/>
            <person name="Fitzgerald M."/>
            <person name="Haas B."/>
            <person name="Abouelleil A."/>
            <person name="Allen A.W."/>
            <person name="Alvarado L."/>
            <person name="Arachchi H.M."/>
            <person name="Berlin A.M."/>
            <person name="Chapman S.B."/>
            <person name="Gainer-Dewar J."/>
            <person name="Goldberg J."/>
            <person name="Griggs A."/>
            <person name="Gujja S."/>
            <person name="Hansen M."/>
            <person name="Howarth C."/>
            <person name="Imamovic A."/>
            <person name="Ireland A."/>
            <person name="Larimer J."/>
            <person name="McCowan C."/>
            <person name="Murphy C."/>
            <person name="Pearson M."/>
            <person name="Poon T.W."/>
            <person name="Priest M."/>
            <person name="Roberts A."/>
            <person name="Saif S."/>
            <person name="Shea T."/>
            <person name="Sisk P."/>
            <person name="Sykes S."/>
            <person name="Wortman J."/>
            <person name="Nusbaum C."/>
            <person name="Birren B."/>
        </authorList>
    </citation>
    <scope>NUCLEOTIDE SEQUENCE [LARGE SCALE GENOMIC DNA]</scope>
    <source>
        <strain evidence="1 2">CBS 110553</strain>
    </source>
</reference>
<organism evidence="1 2">
    <name type="scientific">Cladophialophora psammophila CBS 110553</name>
    <dbReference type="NCBI Taxonomy" id="1182543"/>
    <lineage>
        <taxon>Eukaryota</taxon>
        <taxon>Fungi</taxon>
        <taxon>Dikarya</taxon>
        <taxon>Ascomycota</taxon>
        <taxon>Pezizomycotina</taxon>
        <taxon>Eurotiomycetes</taxon>
        <taxon>Chaetothyriomycetidae</taxon>
        <taxon>Chaetothyriales</taxon>
        <taxon>Herpotrichiellaceae</taxon>
        <taxon>Cladophialophora</taxon>
    </lineage>
</organism>
<dbReference type="HOGENOM" id="CLU_1120075_0_0_1"/>
<dbReference type="RefSeq" id="XP_007744781.1">
    <property type="nucleotide sequence ID" value="XM_007746591.1"/>
</dbReference>
<keyword evidence="2" id="KW-1185">Reference proteome</keyword>
<dbReference type="GeneID" id="19190708"/>
<dbReference type="STRING" id="1182543.W9WS31"/>
<accession>W9WS31</accession>
<evidence type="ECO:0000313" key="1">
    <source>
        <dbReference type="EMBL" id="EXJ71002.1"/>
    </source>
</evidence>
<proteinExistence type="predicted"/>
<comment type="caution">
    <text evidence="1">The sequence shown here is derived from an EMBL/GenBank/DDBJ whole genome shotgun (WGS) entry which is preliminary data.</text>
</comment>
<dbReference type="EMBL" id="AMGX01000008">
    <property type="protein sequence ID" value="EXJ71002.1"/>
    <property type="molecule type" value="Genomic_DNA"/>
</dbReference>
<sequence>MLAIPKANEKLAELGDNDRPQRTDSRVPGLQLDYPTHPFPPDLCHDISNLPEGFRELALSLRLSREVIRLVIAASRQAFPEAWEVHQSRPWICCPSMVLMYSRKYLGQSSRVTERLVSLSVLISCMRSVSFAFGAEELPLLEQLASLAAQRGFEESSTDQDHHYVWTVIMTAEACRRGSLSSVADQLVCDLLESKARNDMTAPGLLGNWTRLEGVLKRYLWRQDLLDEWRNVWVTTLGNPPPGERGKS</sequence>
<evidence type="ECO:0008006" key="3">
    <source>
        <dbReference type="Google" id="ProtNLM"/>
    </source>
</evidence>
<protein>
    <recommendedName>
        <fullName evidence="3">Transcription factor domain-containing protein</fullName>
    </recommendedName>
</protein>
<dbReference type="OrthoDB" id="4159781at2759"/>
<name>W9WS31_9EURO</name>
<gene>
    <name evidence="1" type="ORF">A1O5_05995</name>
</gene>
<dbReference type="Proteomes" id="UP000019471">
    <property type="component" value="Unassembled WGS sequence"/>
</dbReference>
<evidence type="ECO:0000313" key="2">
    <source>
        <dbReference type="Proteomes" id="UP000019471"/>
    </source>
</evidence>